<dbReference type="InterPro" id="IPR000515">
    <property type="entry name" value="MetI-like"/>
</dbReference>
<feature type="transmembrane region" description="Helical" evidence="7">
    <location>
        <begin position="257"/>
        <end position="279"/>
    </location>
</feature>
<accession>A0A943L6W6</accession>
<name>A0A943L6W6_FINMA</name>
<gene>
    <name evidence="9" type="ORF">KIA07_03045</name>
</gene>
<dbReference type="RefSeq" id="WP_278735385.1">
    <property type="nucleotide sequence ID" value="NZ_CAUPKI010000009.1"/>
</dbReference>
<evidence type="ECO:0000256" key="5">
    <source>
        <dbReference type="ARBA" id="ARBA00022989"/>
    </source>
</evidence>
<keyword evidence="6 7" id="KW-0472">Membrane</keyword>
<evidence type="ECO:0000256" key="6">
    <source>
        <dbReference type="ARBA" id="ARBA00023136"/>
    </source>
</evidence>
<dbReference type="InterPro" id="IPR050809">
    <property type="entry name" value="UgpAE/MalFG_permease"/>
</dbReference>
<feature type="transmembrane region" description="Helical" evidence="7">
    <location>
        <begin position="70"/>
        <end position="91"/>
    </location>
</feature>
<keyword evidence="4 7" id="KW-0812">Transmembrane</keyword>
<sequence>MKKSKKGYLLLLPALFIIITTVVYPVIRTFFFSLQNYNLTEPYNIKWIGFKNYEKVLKSPEFYAALKNSLIILVLTVIIAFVCSVIVGLILNEKLRISPILTAIAIIPWALPPLVNGIIWKFIFYPGYGLMNKILINLHIIDKPIMWTVNLRTTLFVVSVVVAWRVVPFCAILILSTLKNIPDDLYEAALVDGASKAQQFREITLPMLLPSMAIVLIQITMAAINVFDEVVTITGYKLEAATLLIYNYMHTFSYLNFGYGSAITYIIMILSGIIGYFYIRDAN</sequence>
<evidence type="ECO:0000256" key="1">
    <source>
        <dbReference type="ARBA" id="ARBA00004651"/>
    </source>
</evidence>
<dbReference type="PROSITE" id="PS50928">
    <property type="entry name" value="ABC_TM1"/>
    <property type="match status" value="1"/>
</dbReference>
<dbReference type="GO" id="GO:0005886">
    <property type="term" value="C:plasma membrane"/>
    <property type="evidence" value="ECO:0007669"/>
    <property type="project" value="UniProtKB-SubCell"/>
</dbReference>
<keyword evidence="2 7" id="KW-0813">Transport</keyword>
<feature type="transmembrane region" description="Helical" evidence="7">
    <location>
        <begin position="205"/>
        <end position="227"/>
    </location>
</feature>
<evidence type="ECO:0000256" key="2">
    <source>
        <dbReference type="ARBA" id="ARBA00022448"/>
    </source>
</evidence>
<organism evidence="9 10">
    <name type="scientific">Finegoldia magna</name>
    <name type="common">Peptostreptococcus magnus</name>
    <dbReference type="NCBI Taxonomy" id="1260"/>
    <lineage>
        <taxon>Bacteria</taxon>
        <taxon>Bacillati</taxon>
        <taxon>Bacillota</taxon>
        <taxon>Tissierellia</taxon>
        <taxon>Tissierellales</taxon>
        <taxon>Peptoniphilaceae</taxon>
        <taxon>Finegoldia</taxon>
    </lineage>
</organism>
<comment type="caution">
    <text evidence="9">The sequence shown here is derived from an EMBL/GenBank/DDBJ whole genome shotgun (WGS) entry which is preliminary data.</text>
</comment>
<dbReference type="PANTHER" id="PTHR43227">
    <property type="entry name" value="BLL4140 PROTEIN"/>
    <property type="match status" value="1"/>
</dbReference>
<proteinExistence type="inferred from homology"/>
<feature type="transmembrane region" description="Helical" evidence="7">
    <location>
        <begin position="7"/>
        <end position="27"/>
    </location>
</feature>
<reference evidence="9" key="1">
    <citation type="submission" date="2021-02" db="EMBL/GenBank/DDBJ databases">
        <title>Infant gut strain persistence is associated with maternal origin, phylogeny, and functional potential including surface adhesion and iron acquisition.</title>
        <authorList>
            <person name="Lou Y.C."/>
        </authorList>
    </citation>
    <scope>NUCLEOTIDE SEQUENCE</scope>
    <source>
        <strain evidence="9">L3_058_000G1_dasL3_058_000G1_concoct_72</strain>
    </source>
</reference>
<dbReference type="EMBL" id="JAHAIK010000006">
    <property type="protein sequence ID" value="MBS5964627.1"/>
    <property type="molecule type" value="Genomic_DNA"/>
</dbReference>
<dbReference type="CDD" id="cd06261">
    <property type="entry name" value="TM_PBP2"/>
    <property type="match status" value="1"/>
</dbReference>
<dbReference type="SUPFAM" id="SSF161098">
    <property type="entry name" value="MetI-like"/>
    <property type="match status" value="1"/>
</dbReference>
<feature type="transmembrane region" description="Helical" evidence="7">
    <location>
        <begin position="103"/>
        <end position="123"/>
    </location>
</feature>
<evidence type="ECO:0000256" key="3">
    <source>
        <dbReference type="ARBA" id="ARBA00022475"/>
    </source>
</evidence>
<feature type="domain" description="ABC transmembrane type-1" evidence="8">
    <location>
        <begin position="66"/>
        <end position="278"/>
    </location>
</feature>
<evidence type="ECO:0000256" key="4">
    <source>
        <dbReference type="ARBA" id="ARBA00022692"/>
    </source>
</evidence>
<protein>
    <submittedName>
        <fullName evidence="9">Sugar ABC transporter permease</fullName>
    </submittedName>
</protein>
<dbReference type="Gene3D" id="1.10.3720.10">
    <property type="entry name" value="MetI-like"/>
    <property type="match status" value="1"/>
</dbReference>
<evidence type="ECO:0000313" key="10">
    <source>
        <dbReference type="Proteomes" id="UP000730862"/>
    </source>
</evidence>
<dbReference type="GO" id="GO:0055085">
    <property type="term" value="P:transmembrane transport"/>
    <property type="evidence" value="ECO:0007669"/>
    <property type="project" value="InterPro"/>
</dbReference>
<dbReference type="Pfam" id="PF00528">
    <property type="entry name" value="BPD_transp_1"/>
    <property type="match status" value="1"/>
</dbReference>
<comment type="similarity">
    <text evidence="7">Belongs to the binding-protein-dependent transport system permease family.</text>
</comment>
<dbReference type="AlphaFoldDB" id="A0A943L6W6"/>
<evidence type="ECO:0000313" key="9">
    <source>
        <dbReference type="EMBL" id="MBS5964627.1"/>
    </source>
</evidence>
<comment type="subcellular location">
    <subcellularLocation>
        <location evidence="1 7">Cell membrane</location>
        <topology evidence="1 7">Multi-pass membrane protein</topology>
    </subcellularLocation>
</comment>
<dbReference type="InterPro" id="IPR035906">
    <property type="entry name" value="MetI-like_sf"/>
</dbReference>
<keyword evidence="3" id="KW-1003">Cell membrane</keyword>
<dbReference type="PANTHER" id="PTHR43227:SF7">
    <property type="entry name" value="ARABINOOLIGOSACCHARIDES TRANSPORT SYSTEM PERMEASE PROTEIN ARAP"/>
    <property type="match status" value="1"/>
</dbReference>
<keyword evidence="5 7" id="KW-1133">Transmembrane helix</keyword>
<feature type="transmembrane region" description="Helical" evidence="7">
    <location>
        <begin position="155"/>
        <end position="175"/>
    </location>
</feature>
<evidence type="ECO:0000256" key="7">
    <source>
        <dbReference type="RuleBase" id="RU363032"/>
    </source>
</evidence>
<evidence type="ECO:0000259" key="8">
    <source>
        <dbReference type="PROSITE" id="PS50928"/>
    </source>
</evidence>
<dbReference type="Proteomes" id="UP000730862">
    <property type="component" value="Unassembled WGS sequence"/>
</dbReference>